<dbReference type="PROSITE" id="PS51450">
    <property type="entry name" value="LRR"/>
    <property type="match status" value="1"/>
</dbReference>
<dbReference type="InterPro" id="IPR050541">
    <property type="entry name" value="LRR_TM_domain-containing"/>
</dbReference>
<dbReference type="GeneID" id="103281738"/>
<evidence type="ECO:0000256" key="1">
    <source>
        <dbReference type="ARBA" id="ARBA00022614"/>
    </source>
</evidence>
<dbReference type="SMART" id="SM00364">
    <property type="entry name" value="LRR_BAC"/>
    <property type="match status" value="5"/>
</dbReference>
<dbReference type="Ensembl" id="ENSACAT00000044641.1">
    <property type="protein sequence ID" value="ENSACAP00000034367.1"/>
    <property type="gene ID" value="ENSACAG00000036275.1"/>
</dbReference>
<dbReference type="Proteomes" id="UP000001646">
    <property type="component" value="Unplaced"/>
</dbReference>
<dbReference type="InParanoid" id="A0A803TGM7"/>
<dbReference type="SUPFAM" id="SSF52058">
    <property type="entry name" value="L domain-like"/>
    <property type="match status" value="1"/>
</dbReference>
<feature type="signal peptide" evidence="5">
    <location>
        <begin position="1"/>
        <end position="15"/>
    </location>
</feature>
<keyword evidence="2 5" id="KW-0732">Signal</keyword>
<dbReference type="InterPro" id="IPR001611">
    <property type="entry name" value="Leu-rich_rpt"/>
</dbReference>
<evidence type="ECO:0008006" key="8">
    <source>
        <dbReference type="Google" id="ProtNLM"/>
    </source>
</evidence>
<feature type="chain" id="PRO_5032489125" description="LRRCT domain-containing protein" evidence="5">
    <location>
        <begin position="16"/>
        <end position="263"/>
    </location>
</feature>
<keyword evidence="4" id="KW-0325">Glycoprotein</keyword>
<reference evidence="6" key="2">
    <citation type="submission" date="2025-08" db="UniProtKB">
        <authorList>
            <consortium name="Ensembl"/>
        </authorList>
    </citation>
    <scope>IDENTIFICATION</scope>
</reference>
<dbReference type="KEGG" id="acs:103281738"/>
<dbReference type="GeneTree" id="ENSGT00940000163073"/>
<dbReference type="OrthoDB" id="8400687at2759"/>
<dbReference type="InterPro" id="IPR032675">
    <property type="entry name" value="LRR_dom_sf"/>
</dbReference>
<dbReference type="PRINTS" id="PR00019">
    <property type="entry name" value="LEURICHRPT"/>
</dbReference>
<dbReference type="FunFam" id="3.80.10.10:FF:000770">
    <property type="entry name" value="Uncharacterized protein"/>
    <property type="match status" value="1"/>
</dbReference>
<organism evidence="6 7">
    <name type="scientific">Anolis carolinensis</name>
    <name type="common">Green anole</name>
    <name type="synonym">American chameleon</name>
    <dbReference type="NCBI Taxonomy" id="28377"/>
    <lineage>
        <taxon>Eukaryota</taxon>
        <taxon>Metazoa</taxon>
        <taxon>Chordata</taxon>
        <taxon>Craniata</taxon>
        <taxon>Vertebrata</taxon>
        <taxon>Euteleostomi</taxon>
        <taxon>Lepidosauria</taxon>
        <taxon>Squamata</taxon>
        <taxon>Bifurcata</taxon>
        <taxon>Unidentata</taxon>
        <taxon>Episquamata</taxon>
        <taxon>Toxicofera</taxon>
        <taxon>Iguania</taxon>
        <taxon>Dactyloidae</taxon>
        <taxon>Anolis</taxon>
    </lineage>
</organism>
<dbReference type="PANTHER" id="PTHR24369">
    <property type="entry name" value="ANTIGEN BSP, PUTATIVE-RELATED"/>
    <property type="match status" value="1"/>
</dbReference>
<reference evidence="6" key="3">
    <citation type="submission" date="2025-09" db="UniProtKB">
        <authorList>
            <consortium name="Ensembl"/>
        </authorList>
    </citation>
    <scope>IDENTIFICATION</scope>
</reference>
<proteinExistence type="predicted"/>
<dbReference type="AlphaFoldDB" id="A0A803TGM7"/>
<reference evidence="6" key="1">
    <citation type="submission" date="2009-12" db="EMBL/GenBank/DDBJ databases">
        <title>The Genome Sequence of Anolis carolinensis (Green Anole Lizard).</title>
        <authorList>
            <consortium name="The Genome Sequencing Platform"/>
            <person name="Di Palma F."/>
            <person name="Alfoldi J."/>
            <person name="Heiman D."/>
            <person name="Young S."/>
            <person name="Grabherr M."/>
            <person name="Johnson J."/>
            <person name="Lander E.S."/>
            <person name="Lindblad-Toh K."/>
        </authorList>
    </citation>
    <scope>NUCLEOTIDE SEQUENCE [LARGE SCALE GENOMIC DNA]</scope>
    <source>
        <strain evidence="6">JBL SC #1</strain>
    </source>
</reference>
<dbReference type="InterPro" id="IPR003591">
    <property type="entry name" value="Leu-rich_rpt_typical-subtyp"/>
</dbReference>
<keyword evidence="1" id="KW-0433">Leucine-rich repeat</keyword>
<dbReference type="Pfam" id="PF13855">
    <property type="entry name" value="LRR_8"/>
    <property type="match status" value="2"/>
</dbReference>
<dbReference type="Gene3D" id="3.80.10.10">
    <property type="entry name" value="Ribonuclease Inhibitor"/>
    <property type="match status" value="1"/>
</dbReference>
<dbReference type="SMART" id="SM00369">
    <property type="entry name" value="LRR_TYP"/>
    <property type="match status" value="6"/>
</dbReference>
<evidence type="ECO:0000313" key="7">
    <source>
        <dbReference type="Proteomes" id="UP000001646"/>
    </source>
</evidence>
<evidence type="ECO:0000313" key="6">
    <source>
        <dbReference type="Ensembl" id="ENSACAP00000034367.1"/>
    </source>
</evidence>
<gene>
    <name evidence="6" type="primary">gp1ba</name>
</gene>
<evidence type="ECO:0000256" key="2">
    <source>
        <dbReference type="ARBA" id="ARBA00022729"/>
    </source>
</evidence>
<keyword evidence="3" id="KW-0677">Repeat</keyword>
<keyword evidence="7" id="KW-1185">Reference proteome</keyword>
<name>A0A803TGM7_ANOCA</name>
<protein>
    <recommendedName>
        <fullName evidence="8">LRRCT domain-containing protein</fullName>
    </recommendedName>
</protein>
<evidence type="ECO:0000256" key="3">
    <source>
        <dbReference type="ARBA" id="ARBA00022737"/>
    </source>
</evidence>
<evidence type="ECO:0000256" key="4">
    <source>
        <dbReference type="ARBA" id="ARBA00023180"/>
    </source>
</evidence>
<evidence type="ECO:0000256" key="5">
    <source>
        <dbReference type="SAM" id="SignalP"/>
    </source>
</evidence>
<dbReference type="CTD" id="2811"/>
<accession>A0A803TGM7</accession>
<sequence>MHVVILAWLLSTAAAAPSPCESEMNKVKDLLQVSCEDQGLTALPAGLPPDTGLLLLASNRLRRFSLAALRPFDRLAELDLSNNSLAALETQAEAPLPALQALFLSHNALGSLPALLGLPALTLLALGHNGLERLPEGGFRGVGGLQELQLQGNRLRSLPTEVFRGLSLLKDLDLSDNELDALPAELLSGLGALEILRLERNRLRTIPEGFFPEENTFGYVYLAGNLWRCDCGLAYLREWLNENEFAVYTRTQVGQKEVTENEL</sequence>
<dbReference type="PANTHER" id="PTHR24369:SF157">
    <property type="entry name" value="LRRCT DOMAIN-CONTAINING PROTEIN"/>
    <property type="match status" value="1"/>
</dbReference>